<dbReference type="SUPFAM" id="SSF46894">
    <property type="entry name" value="C-terminal effector domain of the bipartite response regulators"/>
    <property type="match status" value="1"/>
</dbReference>
<dbReference type="GO" id="GO:0006355">
    <property type="term" value="P:regulation of DNA-templated transcription"/>
    <property type="evidence" value="ECO:0007669"/>
    <property type="project" value="InterPro"/>
</dbReference>
<gene>
    <name evidence="2" type="ORF">H8744_06075</name>
</gene>
<evidence type="ECO:0000256" key="1">
    <source>
        <dbReference type="SAM" id="Coils"/>
    </source>
</evidence>
<dbReference type="Proteomes" id="UP000651085">
    <property type="component" value="Unassembled WGS sequence"/>
</dbReference>
<keyword evidence="3" id="KW-1185">Reference proteome</keyword>
<comment type="caution">
    <text evidence="2">The sequence shown here is derived from an EMBL/GenBank/DDBJ whole genome shotgun (WGS) entry which is preliminary data.</text>
</comment>
<reference evidence="2" key="1">
    <citation type="submission" date="2020-08" db="EMBL/GenBank/DDBJ databases">
        <title>Genome public.</title>
        <authorList>
            <person name="Liu C."/>
            <person name="Sun Q."/>
        </authorList>
    </citation>
    <scope>NUCLEOTIDE SEQUENCE</scope>
    <source>
        <strain evidence="2">N12</strain>
    </source>
</reference>
<keyword evidence="1" id="KW-0175">Coiled coil</keyword>
<evidence type="ECO:0008006" key="4">
    <source>
        <dbReference type="Google" id="ProtNLM"/>
    </source>
</evidence>
<name>A0A926F6L2_9BACT</name>
<dbReference type="EMBL" id="JACRTF010000001">
    <property type="protein sequence ID" value="MBC8592825.1"/>
    <property type="molecule type" value="Genomic_DNA"/>
</dbReference>
<proteinExistence type="predicted"/>
<protein>
    <recommendedName>
        <fullName evidence="4">HTH luxR-type domain-containing protein</fullName>
    </recommendedName>
</protein>
<feature type="coiled-coil region" evidence="1">
    <location>
        <begin position="9"/>
        <end position="73"/>
    </location>
</feature>
<sequence length="179" mass="21448">MPNYAEKRIAKYKAEIERQKEMITRLQNEKREIEIEHKHKEIANIVMMMVRKCEALRILKKELDRQKEALGNEYPSKCYNKLAEIIKQHMESEDDWYTFQTNFNCIYPTFFDKLQEACPELTPYELKVCAYLKLNLPLLDMSILLDISVRGVEMARYRIRRKLGIHFDTELMEFVAGFN</sequence>
<dbReference type="GO" id="GO:0003677">
    <property type="term" value="F:DNA binding"/>
    <property type="evidence" value="ECO:0007669"/>
    <property type="project" value="InterPro"/>
</dbReference>
<evidence type="ECO:0000313" key="2">
    <source>
        <dbReference type="EMBL" id="MBC8592825.1"/>
    </source>
</evidence>
<dbReference type="RefSeq" id="WP_262433998.1">
    <property type="nucleotide sequence ID" value="NZ_JACRTF010000001.1"/>
</dbReference>
<dbReference type="AlphaFoldDB" id="A0A926F6L2"/>
<evidence type="ECO:0000313" key="3">
    <source>
        <dbReference type="Proteomes" id="UP000651085"/>
    </source>
</evidence>
<accession>A0A926F6L2</accession>
<organism evidence="2 3">
    <name type="scientific">Jilunia laotingensis</name>
    <dbReference type="NCBI Taxonomy" id="2763675"/>
    <lineage>
        <taxon>Bacteria</taxon>
        <taxon>Pseudomonadati</taxon>
        <taxon>Bacteroidota</taxon>
        <taxon>Bacteroidia</taxon>
        <taxon>Bacteroidales</taxon>
        <taxon>Bacteroidaceae</taxon>
        <taxon>Jilunia</taxon>
    </lineage>
</organism>
<dbReference type="InterPro" id="IPR016032">
    <property type="entry name" value="Sig_transdc_resp-reg_C-effctor"/>
</dbReference>
<dbReference type="InterPro" id="IPR036388">
    <property type="entry name" value="WH-like_DNA-bd_sf"/>
</dbReference>
<dbReference type="Gene3D" id="1.10.10.10">
    <property type="entry name" value="Winged helix-like DNA-binding domain superfamily/Winged helix DNA-binding domain"/>
    <property type="match status" value="1"/>
</dbReference>